<gene>
    <name evidence="1" type="ORF">sS8_2080</name>
</gene>
<protein>
    <submittedName>
        <fullName evidence="1">Uncharacterized protein</fullName>
    </submittedName>
</protein>
<proteinExistence type="predicted"/>
<reference evidence="1 2" key="1">
    <citation type="submission" date="2016-12" db="EMBL/GenBank/DDBJ databases">
        <title>Genome sequencing of Methylocaldum marinum.</title>
        <authorList>
            <person name="Takeuchi M."/>
            <person name="Kamagata Y."/>
            <person name="Hiraoka S."/>
            <person name="Oshima K."/>
            <person name="Hattori M."/>
            <person name="Iwasaki W."/>
        </authorList>
    </citation>
    <scope>NUCLEOTIDE SEQUENCE [LARGE SCALE GENOMIC DNA]</scope>
    <source>
        <strain evidence="1 2">S8</strain>
    </source>
</reference>
<organism evidence="1 2">
    <name type="scientific">Methylocaldum marinum</name>
    <dbReference type="NCBI Taxonomy" id="1432792"/>
    <lineage>
        <taxon>Bacteria</taxon>
        <taxon>Pseudomonadati</taxon>
        <taxon>Pseudomonadota</taxon>
        <taxon>Gammaproteobacteria</taxon>
        <taxon>Methylococcales</taxon>
        <taxon>Methylococcaceae</taxon>
        <taxon>Methylocaldum</taxon>
    </lineage>
</organism>
<accession>A0A250KR51</accession>
<sequence>MILGGVAGPVIIRIGILTGKINSNREPKRYSGTLPDLEKGHAIRLREDLDPPAHPTHTYATALRLRFRLVTNKHGPD</sequence>
<name>A0A250KR51_9GAMM</name>
<evidence type="ECO:0000313" key="1">
    <source>
        <dbReference type="EMBL" id="BBA34032.1"/>
    </source>
</evidence>
<dbReference type="Proteomes" id="UP000266313">
    <property type="component" value="Chromosome"/>
</dbReference>
<dbReference type="AlphaFoldDB" id="A0A250KR51"/>
<dbReference type="EMBL" id="AP017928">
    <property type="protein sequence ID" value="BBA34032.1"/>
    <property type="molecule type" value="Genomic_DNA"/>
</dbReference>
<dbReference type="KEGG" id="mmai:sS8_2080"/>
<evidence type="ECO:0000313" key="2">
    <source>
        <dbReference type="Proteomes" id="UP000266313"/>
    </source>
</evidence>
<keyword evidence="2" id="KW-1185">Reference proteome</keyword>